<feature type="region of interest" description="Disordered" evidence="13">
    <location>
        <begin position="948"/>
        <end position="980"/>
    </location>
</feature>
<reference evidence="17" key="1">
    <citation type="submission" date="2016-06" db="UniProtKB">
        <authorList>
            <consortium name="WormBaseParasite"/>
        </authorList>
    </citation>
    <scope>IDENTIFICATION</scope>
</reference>
<dbReference type="PRINTS" id="PR00205">
    <property type="entry name" value="CADHERIN"/>
</dbReference>
<feature type="domain" description="Cadherin" evidence="14">
    <location>
        <begin position="986"/>
        <end position="1095"/>
    </location>
</feature>
<dbReference type="Gene3D" id="2.60.40.60">
    <property type="entry name" value="Cadherins"/>
    <property type="match status" value="9"/>
</dbReference>
<feature type="domain" description="Cadherin" evidence="14">
    <location>
        <begin position="346"/>
        <end position="396"/>
    </location>
</feature>
<feature type="domain" description="Cadherin" evidence="14">
    <location>
        <begin position="31"/>
        <end position="155"/>
    </location>
</feature>
<evidence type="ECO:0000256" key="12">
    <source>
        <dbReference type="PROSITE-ProRule" id="PRU00043"/>
    </source>
</evidence>
<dbReference type="EMBL" id="UZAN01046298">
    <property type="protein sequence ID" value="VDP83994.1"/>
    <property type="molecule type" value="Genomic_DNA"/>
</dbReference>
<dbReference type="Pfam" id="PF00028">
    <property type="entry name" value="Cadherin"/>
    <property type="match status" value="5"/>
</dbReference>
<dbReference type="InterPro" id="IPR015919">
    <property type="entry name" value="Cadherin-like_sf"/>
</dbReference>
<feature type="domain" description="Cadherin" evidence="14">
    <location>
        <begin position="1098"/>
        <end position="1235"/>
    </location>
</feature>
<keyword evidence="8" id="KW-1133">Transmembrane helix</keyword>
<protein>
    <submittedName>
        <fullName evidence="17">Cadherin domain-containing protein</fullName>
    </submittedName>
</protein>
<evidence type="ECO:0000313" key="17">
    <source>
        <dbReference type="WBParaSite" id="ECPE_0000869901-mRNA-1"/>
    </source>
</evidence>
<evidence type="ECO:0000256" key="10">
    <source>
        <dbReference type="ARBA" id="ARBA00023157"/>
    </source>
</evidence>
<keyword evidence="10" id="KW-1015">Disulfide bond</keyword>
<dbReference type="PANTHER" id="PTHR24026">
    <property type="entry name" value="FAT ATYPICAL CADHERIN-RELATED"/>
    <property type="match status" value="1"/>
</dbReference>
<dbReference type="GO" id="GO:0007156">
    <property type="term" value="P:homophilic cell adhesion via plasma membrane adhesion molecules"/>
    <property type="evidence" value="ECO:0007669"/>
    <property type="project" value="InterPro"/>
</dbReference>
<keyword evidence="6 12" id="KW-0106">Calcium</keyword>
<dbReference type="PROSITE" id="PS00232">
    <property type="entry name" value="CADHERIN_1"/>
    <property type="match status" value="1"/>
</dbReference>
<evidence type="ECO:0000313" key="15">
    <source>
        <dbReference type="EMBL" id="VDP83994.1"/>
    </source>
</evidence>
<feature type="domain" description="Cadherin" evidence="14">
    <location>
        <begin position="830"/>
        <end position="956"/>
    </location>
</feature>
<proteinExistence type="predicted"/>
<dbReference type="SMART" id="SM00112">
    <property type="entry name" value="CA"/>
    <property type="match status" value="7"/>
</dbReference>
<keyword evidence="4" id="KW-0732">Signal</keyword>
<keyword evidence="5" id="KW-0677">Repeat</keyword>
<dbReference type="OrthoDB" id="6252479at2759"/>
<evidence type="ECO:0000256" key="9">
    <source>
        <dbReference type="ARBA" id="ARBA00023136"/>
    </source>
</evidence>
<comment type="subcellular location">
    <subcellularLocation>
        <location evidence="1">Membrane</location>
        <topology evidence="1">Single-pass membrane protein</topology>
    </subcellularLocation>
</comment>
<keyword evidence="2" id="KW-0245">EGF-like domain</keyword>
<evidence type="ECO:0000256" key="5">
    <source>
        <dbReference type="ARBA" id="ARBA00022737"/>
    </source>
</evidence>
<keyword evidence="7" id="KW-0130">Cell adhesion</keyword>
<evidence type="ECO:0000256" key="6">
    <source>
        <dbReference type="ARBA" id="ARBA00022837"/>
    </source>
</evidence>
<evidence type="ECO:0000256" key="4">
    <source>
        <dbReference type="ARBA" id="ARBA00022729"/>
    </source>
</evidence>
<dbReference type="PROSITE" id="PS50268">
    <property type="entry name" value="CADHERIN_2"/>
    <property type="match status" value="8"/>
</dbReference>
<feature type="compositionally biased region" description="Basic and acidic residues" evidence="13">
    <location>
        <begin position="964"/>
        <end position="979"/>
    </location>
</feature>
<dbReference type="FunFam" id="2.60.40.60:FF:000037">
    <property type="entry name" value="FAT atypical cadherin 1"/>
    <property type="match status" value="1"/>
</dbReference>
<feature type="domain" description="Cadherin" evidence="14">
    <location>
        <begin position="663"/>
        <end position="804"/>
    </location>
</feature>
<feature type="domain" description="Cadherin" evidence="14">
    <location>
        <begin position="397"/>
        <end position="500"/>
    </location>
</feature>
<evidence type="ECO:0000256" key="7">
    <source>
        <dbReference type="ARBA" id="ARBA00022889"/>
    </source>
</evidence>
<keyword evidence="3" id="KW-0812">Transmembrane</keyword>
<evidence type="ECO:0000313" key="16">
    <source>
        <dbReference type="Proteomes" id="UP000272942"/>
    </source>
</evidence>
<feature type="compositionally biased region" description="Polar residues" evidence="13">
    <location>
        <begin position="952"/>
        <end position="961"/>
    </location>
</feature>
<feature type="domain" description="Cadherin" evidence="14">
    <location>
        <begin position="1231"/>
        <end position="1341"/>
    </location>
</feature>
<evidence type="ECO:0000256" key="3">
    <source>
        <dbReference type="ARBA" id="ARBA00022692"/>
    </source>
</evidence>
<name>A0A183ANY8_9TREM</name>
<dbReference type="WBParaSite" id="ECPE_0000869901-mRNA-1">
    <property type="protein sequence ID" value="ECPE_0000869901-mRNA-1"/>
    <property type="gene ID" value="ECPE_0000869901"/>
</dbReference>
<organism evidence="17">
    <name type="scientific">Echinostoma caproni</name>
    <dbReference type="NCBI Taxonomy" id="27848"/>
    <lineage>
        <taxon>Eukaryota</taxon>
        <taxon>Metazoa</taxon>
        <taxon>Spiralia</taxon>
        <taxon>Lophotrochozoa</taxon>
        <taxon>Platyhelminthes</taxon>
        <taxon>Trematoda</taxon>
        <taxon>Digenea</taxon>
        <taxon>Plagiorchiida</taxon>
        <taxon>Echinostomata</taxon>
        <taxon>Echinostomatoidea</taxon>
        <taxon>Echinostomatidae</taxon>
        <taxon>Echinostoma</taxon>
    </lineage>
</organism>
<dbReference type="Proteomes" id="UP000272942">
    <property type="component" value="Unassembled WGS sequence"/>
</dbReference>
<keyword evidence="16" id="KW-1185">Reference proteome</keyword>
<evidence type="ECO:0000256" key="13">
    <source>
        <dbReference type="SAM" id="MobiDB-lite"/>
    </source>
</evidence>
<evidence type="ECO:0000256" key="2">
    <source>
        <dbReference type="ARBA" id="ARBA00022536"/>
    </source>
</evidence>
<dbReference type="InterPro" id="IPR020894">
    <property type="entry name" value="Cadherin_CS"/>
</dbReference>
<keyword evidence="11" id="KW-0325">Glycoprotein</keyword>
<dbReference type="PANTHER" id="PTHR24026:SF126">
    <property type="entry name" value="PROTOCADHERIN FAT 4"/>
    <property type="match status" value="1"/>
</dbReference>
<sequence length="1549" mass="170603">MLAGMTTIVLRNETKVIVRVVDQNENCPFFSTINYHFTVREEASVHRPVARVTASDADSGFNAQIYFYLDPAVTDLPFRIDPYTGEIYLTKVLTQESYDQMRGLMFMDNLSDRTKYEFNVYATHRGAKTHVNCNIVSLAKVHVRISRGTQRPPNIIVEEFSDIHLPGVAGVAYARVSVVSTNIAQQHKHTLKIVEPGMRSNFELLPTGNPSEWLLQVRRNLSSISLNGRIVLTLEASDETEAVDTKISSVTTETLKSRHLINIPVVSKSTYRIYFPDEVRLSVTEAALINCTVLILQPSLTFTMTNYSFVYTDLRTAINGGIHDSPIVLSSSGAVIVRRALDVDAMSMNKPHDRENGSRIVIPFTVVDRFNLLLSSAPESRLVIDIEDINDNDPIVRNNASVFEVREDAVVGTVVFRVDAFDPDLSNTDISYSLYNSNNLPFSITSQGSVVVDEVLDAETMPDEFTLYVRVSDAGYPVPRSSLAVFTVHIVDINEHTPQFVESSCEAWLTVTSAGSVVPSLDASASGLALGRYFAEDADRDGQNSVTIRLATSTLSRPCFRVDGKTGELTATCSYLGQPNSQIILTLVATDDMKISEVPFKLVINLVAARDERGNFTQRCQSSDIYKEIQNLKQRRKEYELSLGSLSTTFANPVNRHRPKFSSDLPVRLHIPENLPFGTTVLQFAASDEDIADYSVAGQLVYGLEAIKTVGVEAFAPGFGTRKTDVDIYQAFVLEPMFSDQNDSQVLLGTSQGMRLVVSAPLDREVVSSYSLILHVCDLGSPPLCSSSPLNIFLEDLDDNPPEFVANSQEELETGMYQTGSNLPFPDRGPIPPGVIHVRENLPPDTRITQVIAVDRDVTDEVRYRLLTHNDTFKIHHRTGRIKLLRSLDRETQSIYELVVEAYGQPPRDVTQRTMTPQYQHLLRLAQLNSRSVHRHSTTTRLVIQVTDENDNSPVFTSPGDSTHAGDGKNFSDRPDTSPRSDVWFGADGYHLSIPEDMPEGAYLLTLTARDADEGANALLAYSLFGNPKDVECFTVDQLTGVVKLATNCDLAERRGASLQLTAWAVDHGQPQRSANTSFIVNVLAIRLNIFPPRFDTQPALYAGWIAENVPSGSLVSVDKTGKSPLQLKASDPEGYGVILSVMGGSGLGYFYIDDNGFVRTMRMLDAESVPDEGGYWLTVYALEQQLNSFGSWFDSTITKLIATESNGTMHAIAEVFIEVLDENDNFPIPLAPQYEVKLMENSPPGVRVVEISATDLDTVAQPLHYRITAGNPQGHFIIDPETGIIRTTARPLDREAILNETGRAELNLMVSISDRGQPPKTCTVAVRIHVLDENDQAPHFVPLGPKPTKPESHQPNPTYNFRVYSADLEESGGCVGRVFASDLDDLANGTVFYWRDTMTSSAESSGIIITPAATATSAAATTAATVFDVDTQTGLICTSQNSLMPGKYRLGVYAKDRGQPAWIANNNIATIVEIEVLSNTQLPTGSNSTHPASNSLQFSTAPPKLYRLSDQHLPGHRLFTFGVVDSFNPTGDSLAFYLVGKLCTNDVF</sequence>
<keyword evidence="9" id="KW-0472">Membrane</keyword>
<dbReference type="GO" id="GO:0005509">
    <property type="term" value="F:calcium ion binding"/>
    <property type="evidence" value="ECO:0007669"/>
    <property type="project" value="UniProtKB-UniRule"/>
</dbReference>
<gene>
    <name evidence="15" type="ORF">ECPE_LOCUS8673</name>
</gene>
<dbReference type="SUPFAM" id="SSF49313">
    <property type="entry name" value="Cadherin-like"/>
    <property type="match status" value="9"/>
</dbReference>
<dbReference type="InterPro" id="IPR002126">
    <property type="entry name" value="Cadherin-like_dom"/>
</dbReference>
<evidence type="ECO:0000259" key="14">
    <source>
        <dbReference type="PROSITE" id="PS50268"/>
    </source>
</evidence>
<accession>A0A183ANY8</accession>
<reference evidence="15 16" key="2">
    <citation type="submission" date="2018-11" db="EMBL/GenBank/DDBJ databases">
        <authorList>
            <consortium name="Pathogen Informatics"/>
        </authorList>
    </citation>
    <scope>NUCLEOTIDE SEQUENCE [LARGE SCALE GENOMIC DNA]</scope>
    <source>
        <strain evidence="15 16">Egypt</strain>
    </source>
</reference>
<evidence type="ECO:0000256" key="8">
    <source>
        <dbReference type="ARBA" id="ARBA00022989"/>
    </source>
</evidence>
<dbReference type="GO" id="GO:0005886">
    <property type="term" value="C:plasma membrane"/>
    <property type="evidence" value="ECO:0007669"/>
    <property type="project" value="UniProtKB-SubCell"/>
</dbReference>
<dbReference type="CDD" id="cd11304">
    <property type="entry name" value="Cadherin_repeat"/>
    <property type="match status" value="8"/>
</dbReference>
<evidence type="ECO:0000256" key="11">
    <source>
        <dbReference type="ARBA" id="ARBA00023180"/>
    </source>
</evidence>
<evidence type="ECO:0000256" key="1">
    <source>
        <dbReference type="ARBA" id="ARBA00004167"/>
    </source>
</evidence>